<evidence type="ECO:0000256" key="1">
    <source>
        <dbReference type="SAM" id="MobiDB-lite"/>
    </source>
</evidence>
<dbReference type="EMBL" id="PJQY01000341">
    <property type="protein sequence ID" value="PQQ12608.1"/>
    <property type="molecule type" value="Genomic_DNA"/>
</dbReference>
<keyword evidence="3" id="KW-1185">Reference proteome</keyword>
<reference evidence="2 3" key="1">
    <citation type="submission" date="2018-02" db="EMBL/GenBank/DDBJ databases">
        <title>Draft genome of wild Prunus yedoensis var. nudiflora.</title>
        <authorList>
            <person name="Baek S."/>
            <person name="Kim J.-H."/>
            <person name="Choi K."/>
            <person name="Kim G.-B."/>
            <person name="Cho A."/>
            <person name="Jang H."/>
            <person name="Shin C.-H."/>
            <person name="Yu H.-J."/>
            <person name="Mun J.-H."/>
        </authorList>
    </citation>
    <scope>NUCLEOTIDE SEQUENCE [LARGE SCALE GENOMIC DNA]</scope>
    <source>
        <strain evidence="3">cv. Jeju island</strain>
        <tissue evidence="2">Leaf</tissue>
    </source>
</reference>
<evidence type="ECO:0000313" key="2">
    <source>
        <dbReference type="EMBL" id="PQQ12608.1"/>
    </source>
</evidence>
<organism evidence="2 3">
    <name type="scientific">Prunus yedoensis var. nudiflora</name>
    <dbReference type="NCBI Taxonomy" id="2094558"/>
    <lineage>
        <taxon>Eukaryota</taxon>
        <taxon>Viridiplantae</taxon>
        <taxon>Streptophyta</taxon>
        <taxon>Embryophyta</taxon>
        <taxon>Tracheophyta</taxon>
        <taxon>Spermatophyta</taxon>
        <taxon>Magnoliopsida</taxon>
        <taxon>eudicotyledons</taxon>
        <taxon>Gunneridae</taxon>
        <taxon>Pentapetalae</taxon>
        <taxon>rosids</taxon>
        <taxon>fabids</taxon>
        <taxon>Rosales</taxon>
        <taxon>Rosaceae</taxon>
        <taxon>Amygdaloideae</taxon>
        <taxon>Amygdaleae</taxon>
        <taxon>Prunus</taxon>
    </lineage>
</organism>
<protein>
    <submittedName>
        <fullName evidence="2">Zinc finger BED domain-containing protein RICESLEEPER 2</fullName>
    </submittedName>
</protein>
<feature type="compositionally biased region" description="Low complexity" evidence="1">
    <location>
        <begin position="28"/>
        <end position="44"/>
    </location>
</feature>
<feature type="region of interest" description="Disordered" evidence="1">
    <location>
        <begin position="1"/>
        <end position="79"/>
    </location>
</feature>
<evidence type="ECO:0000313" key="3">
    <source>
        <dbReference type="Proteomes" id="UP000250321"/>
    </source>
</evidence>
<gene>
    <name evidence="2" type="ORF">Pyn_21775</name>
</gene>
<dbReference type="AlphaFoldDB" id="A0A314Z5Y9"/>
<name>A0A314Z5Y9_PRUYE</name>
<comment type="caution">
    <text evidence="2">The sequence shown here is derived from an EMBL/GenBank/DDBJ whole genome shotgun (WGS) entry which is preliminary data.</text>
</comment>
<accession>A0A314Z5Y9</accession>
<sequence>MGDNNEETQVPVTQIEEDNNLTPTENDSNPTVTENNNTEATSSTQDDVNRRKASSCNENEARRVTIQDEEVDNDEERRSLPLKQRTSLCFLIKAMNDEA</sequence>
<proteinExistence type="predicted"/>
<dbReference type="Proteomes" id="UP000250321">
    <property type="component" value="Unassembled WGS sequence"/>
</dbReference>